<dbReference type="GO" id="GO:0008270">
    <property type="term" value="F:zinc ion binding"/>
    <property type="evidence" value="ECO:0007669"/>
    <property type="project" value="UniProtKB-UniRule"/>
</dbReference>
<dbReference type="UniPathway" id="UPA00588">
    <property type="reaction ID" value="UER00649"/>
</dbReference>
<dbReference type="InterPro" id="IPR027417">
    <property type="entry name" value="P-loop_NTPase"/>
</dbReference>
<comment type="caution">
    <text evidence="5">Lacks conserved residue(s) required for the propagation of feature annotation.</text>
</comment>
<evidence type="ECO:0000256" key="1">
    <source>
        <dbReference type="ARBA" id="ARBA00022679"/>
    </source>
</evidence>
<dbReference type="CDD" id="cd01428">
    <property type="entry name" value="ADK"/>
    <property type="match status" value="1"/>
</dbReference>
<dbReference type="EC" id="2.7.4.3" evidence="5 7"/>
<keyword evidence="5" id="KW-0479">Metal-binding</keyword>
<reference evidence="9 10" key="1">
    <citation type="journal article" date="2015" name="Nature">
        <title>rRNA introns, odd ribosomes, and small enigmatic genomes across a large radiation of phyla.</title>
        <authorList>
            <person name="Brown C.T."/>
            <person name="Hug L.A."/>
            <person name="Thomas B.C."/>
            <person name="Sharon I."/>
            <person name="Castelle C.J."/>
            <person name="Singh A."/>
            <person name="Wilkins M.J."/>
            <person name="Williams K.H."/>
            <person name="Banfield J.F."/>
        </authorList>
    </citation>
    <scope>NUCLEOTIDE SEQUENCE [LARGE SCALE GENOMIC DNA]</scope>
</reference>
<keyword evidence="1 5" id="KW-0808">Transferase</keyword>
<dbReference type="AlphaFoldDB" id="A0A0G1RZ45"/>
<keyword evidence="3 5" id="KW-0547">Nucleotide-binding</keyword>
<comment type="pathway">
    <text evidence="5">Purine metabolism; AMP biosynthesis via salvage pathway; AMP from ADP: step 1/1.</text>
</comment>
<feature type="region of interest" description="NMP" evidence="5">
    <location>
        <begin position="30"/>
        <end position="59"/>
    </location>
</feature>
<comment type="function">
    <text evidence="5">Catalyzes the reversible transfer of the terminal phosphate group between ATP and AMP. Plays an important role in cellular energy homeostasis and in adenine nucleotide metabolism.</text>
</comment>
<feature type="binding site" evidence="5">
    <location>
        <begin position="135"/>
        <end position="136"/>
    </location>
    <ligand>
        <name>ATP</name>
        <dbReference type="ChEBI" id="CHEBI:30616"/>
    </ligand>
</feature>
<accession>A0A0G1RZ45</accession>
<dbReference type="GO" id="GO:0004017">
    <property type="term" value="F:AMP kinase activity"/>
    <property type="evidence" value="ECO:0007669"/>
    <property type="project" value="UniProtKB-UniRule"/>
</dbReference>
<dbReference type="EMBL" id="LCNU01000050">
    <property type="protein sequence ID" value="KKU62356.1"/>
    <property type="molecule type" value="Genomic_DNA"/>
</dbReference>
<comment type="caution">
    <text evidence="9">The sequence shown here is derived from an EMBL/GenBank/DDBJ whole genome shotgun (WGS) entry which is preliminary data.</text>
</comment>
<evidence type="ECO:0000256" key="6">
    <source>
        <dbReference type="RuleBase" id="RU003330"/>
    </source>
</evidence>
<keyword evidence="4 5" id="KW-0418">Kinase</keyword>
<evidence type="ECO:0000313" key="10">
    <source>
        <dbReference type="Proteomes" id="UP000034502"/>
    </source>
</evidence>
<dbReference type="InterPro" id="IPR000850">
    <property type="entry name" value="Adenylat/UMP-CMP_kin"/>
</dbReference>
<dbReference type="Pfam" id="PF00406">
    <property type="entry name" value="ADK"/>
    <property type="match status" value="1"/>
</dbReference>
<proteinExistence type="inferred from homology"/>
<comment type="similarity">
    <text evidence="5 6">Belongs to the adenylate kinase family.</text>
</comment>
<feature type="binding site" evidence="5">
    <location>
        <position position="158"/>
    </location>
    <ligand>
        <name>AMP</name>
        <dbReference type="ChEBI" id="CHEBI:456215"/>
    </ligand>
</feature>
<sequence length="216" mass="24404">MNIILLGPQGSGKGTQAKMLAEKLGLTIVETGKILREIAETDHPWGRRIKDMQMRGVLVSDDILMAVLKETLSKPARRGYLFDGTPRNIVQYKLIKEVLEDRGEKIDKVVVLNISEEETIKRLSSRRTCLKCGRVYNLITSPPPEENKCECGGELSQRDDDFPEAIKKRLDAYKKSTSKVIEKAKNENVLIEIDGERAIDVIHEDIISKLEDRSSK</sequence>
<feature type="binding site" evidence="5">
    <location>
        <position position="126"/>
    </location>
    <ligand>
        <name>ATP</name>
        <dbReference type="ChEBI" id="CHEBI:30616"/>
    </ligand>
</feature>
<feature type="binding site" evidence="5">
    <location>
        <position position="31"/>
    </location>
    <ligand>
        <name>AMP</name>
        <dbReference type="ChEBI" id="CHEBI:456215"/>
    </ligand>
</feature>
<feature type="domain" description="Adenylate kinase active site lid" evidence="8">
    <location>
        <begin position="126"/>
        <end position="160"/>
    </location>
</feature>
<dbReference type="GO" id="GO:0044209">
    <property type="term" value="P:AMP salvage"/>
    <property type="evidence" value="ECO:0007669"/>
    <property type="project" value="UniProtKB-UniRule"/>
</dbReference>
<evidence type="ECO:0000256" key="2">
    <source>
        <dbReference type="ARBA" id="ARBA00022727"/>
    </source>
</evidence>
<dbReference type="NCBIfam" id="TIGR01351">
    <property type="entry name" value="adk"/>
    <property type="match status" value="1"/>
</dbReference>
<dbReference type="PANTHER" id="PTHR23359">
    <property type="entry name" value="NUCLEOTIDE KINASE"/>
    <property type="match status" value="1"/>
</dbReference>
<evidence type="ECO:0000256" key="3">
    <source>
        <dbReference type="ARBA" id="ARBA00022741"/>
    </source>
</evidence>
<dbReference type="Pfam" id="PF05191">
    <property type="entry name" value="ADK_lid"/>
    <property type="match status" value="1"/>
</dbReference>
<comment type="subunit">
    <text evidence="5 7">Monomer.</text>
</comment>
<feature type="binding site" evidence="5">
    <location>
        <position position="149"/>
    </location>
    <ligand>
        <name>Zn(2+)</name>
        <dbReference type="ChEBI" id="CHEBI:29105"/>
        <note>structural</note>
    </ligand>
</feature>
<feature type="binding site" evidence="5">
    <location>
        <begin position="57"/>
        <end position="59"/>
    </location>
    <ligand>
        <name>AMP</name>
        <dbReference type="ChEBI" id="CHEBI:456215"/>
    </ligand>
</feature>
<keyword evidence="5 7" id="KW-0067">ATP-binding</keyword>
<dbReference type="Gene3D" id="3.40.50.300">
    <property type="entry name" value="P-loop containing nucleotide triphosphate hydrolases"/>
    <property type="match status" value="1"/>
</dbReference>
<dbReference type="Proteomes" id="UP000034502">
    <property type="component" value="Unassembled WGS sequence"/>
</dbReference>
<feature type="binding site" evidence="5">
    <location>
        <position position="91"/>
    </location>
    <ligand>
        <name>AMP</name>
        <dbReference type="ChEBI" id="CHEBI:456215"/>
    </ligand>
</feature>
<name>A0A0G1RZ45_9BACT</name>
<dbReference type="GO" id="GO:0005524">
    <property type="term" value="F:ATP binding"/>
    <property type="evidence" value="ECO:0007669"/>
    <property type="project" value="UniProtKB-UniRule"/>
</dbReference>
<feature type="binding site" evidence="5">
    <location>
        <begin position="10"/>
        <end position="15"/>
    </location>
    <ligand>
        <name>ATP</name>
        <dbReference type="ChEBI" id="CHEBI:30616"/>
    </ligand>
</feature>
<evidence type="ECO:0000313" key="9">
    <source>
        <dbReference type="EMBL" id="KKU62356.1"/>
    </source>
</evidence>
<dbReference type="SUPFAM" id="SSF52540">
    <property type="entry name" value="P-loop containing nucleoside triphosphate hydrolases"/>
    <property type="match status" value="1"/>
</dbReference>
<keyword evidence="5" id="KW-0963">Cytoplasm</keyword>
<keyword evidence="5" id="KW-0862">Zinc</keyword>
<feature type="binding site" evidence="5">
    <location>
        <position position="129"/>
    </location>
    <ligand>
        <name>Zn(2+)</name>
        <dbReference type="ChEBI" id="CHEBI:29105"/>
        <note>structural</note>
    </ligand>
</feature>
<evidence type="ECO:0000256" key="4">
    <source>
        <dbReference type="ARBA" id="ARBA00022777"/>
    </source>
</evidence>
<dbReference type="PATRIC" id="fig|1618364.3.peg.1093"/>
<dbReference type="InterPro" id="IPR036193">
    <property type="entry name" value="ADK_active_lid_dom_sf"/>
</dbReference>
<comment type="subcellular location">
    <subcellularLocation>
        <location evidence="5 7">Cytoplasm</location>
    </subcellularLocation>
</comment>
<gene>
    <name evidence="5" type="primary">adk</name>
    <name evidence="9" type="ORF">UX86_C0050G0003</name>
</gene>
<dbReference type="InterPro" id="IPR007862">
    <property type="entry name" value="Adenylate_kinase_lid-dom"/>
</dbReference>
<feature type="binding site" evidence="5">
    <location>
        <position position="169"/>
    </location>
    <ligand>
        <name>AMP</name>
        <dbReference type="ChEBI" id="CHEBI:456215"/>
    </ligand>
</feature>
<organism evidence="9 10">
    <name type="scientific">Candidatus Amesbacteria bacterium GW2011_GWC1_47_15</name>
    <dbReference type="NCBI Taxonomy" id="1618364"/>
    <lineage>
        <taxon>Bacteria</taxon>
        <taxon>Candidatus Amesiibacteriota</taxon>
    </lineage>
</organism>
<dbReference type="SUPFAM" id="SSF57774">
    <property type="entry name" value="Microbial and mitochondrial ADK, insert 'zinc finger' domain"/>
    <property type="match status" value="1"/>
</dbReference>
<dbReference type="GO" id="GO:0005737">
    <property type="term" value="C:cytoplasm"/>
    <property type="evidence" value="ECO:0007669"/>
    <property type="project" value="UniProtKB-SubCell"/>
</dbReference>
<evidence type="ECO:0000259" key="8">
    <source>
        <dbReference type="Pfam" id="PF05191"/>
    </source>
</evidence>
<dbReference type="STRING" id="1618364.UX86_C0050G0003"/>
<comment type="catalytic activity">
    <reaction evidence="5 7">
        <text>AMP + ATP = 2 ADP</text>
        <dbReference type="Rhea" id="RHEA:12973"/>
        <dbReference type="ChEBI" id="CHEBI:30616"/>
        <dbReference type="ChEBI" id="CHEBI:456215"/>
        <dbReference type="ChEBI" id="CHEBI:456216"/>
        <dbReference type="EC" id="2.7.4.3"/>
    </reaction>
</comment>
<evidence type="ECO:0000256" key="5">
    <source>
        <dbReference type="HAMAP-Rule" id="MF_00235"/>
    </source>
</evidence>
<protein>
    <recommendedName>
        <fullName evidence="5 7">Adenylate kinase</fullName>
        <shortName evidence="5">AK</shortName>
        <ecNumber evidence="5 7">2.7.4.3</ecNumber>
    </recommendedName>
    <alternativeName>
        <fullName evidence="5">ATP-AMP transphosphorylase</fullName>
    </alternativeName>
    <alternativeName>
        <fullName evidence="5">ATP:AMP phosphotransferase</fullName>
    </alternativeName>
    <alternativeName>
        <fullName evidence="5">Adenylate monophosphate kinase</fullName>
    </alternativeName>
</protein>
<evidence type="ECO:0000256" key="7">
    <source>
        <dbReference type="RuleBase" id="RU003331"/>
    </source>
</evidence>
<feature type="binding site" evidence="5">
    <location>
        <position position="197"/>
    </location>
    <ligand>
        <name>ATP</name>
        <dbReference type="ChEBI" id="CHEBI:30616"/>
    </ligand>
</feature>
<feature type="binding site" evidence="5">
    <location>
        <position position="36"/>
    </location>
    <ligand>
        <name>AMP</name>
        <dbReference type="ChEBI" id="CHEBI:456215"/>
    </ligand>
</feature>
<dbReference type="InterPro" id="IPR006259">
    <property type="entry name" value="Adenyl_kin_sub"/>
</dbReference>
<feature type="binding site" evidence="5">
    <location>
        <position position="132"/>
    </location>
    <ligand>
        <name>Zn(2+)</name>
        <dbReference type="ChEBI" id="CHEBI:29105"/>
        <note>structural</note>
    </ligand>
</feature>
<keyword evidence="2 5" id="KW-0545">Nucleotide biosynthesis</keyword>
<dbReference type="HAMAP" id="MF_00235">
    <property type="entry name" value="Adenylate_kinase_Adk"/>
    <property type="match status" value="1"/>
</dbReference>
<dbReference type="PRINTS" id="PR00094">
    <property type="entry name" value="ADENYLTKNASE"/>
</dbReference>
<comment type="domain">
    <text evidence="5">Consists of three domains, a large central CORE domain and two small peripheral domains, NMPbind and LID, which undergo movements during catalysis. The LID domain closes over the site of phosphoryl transfer upon ATP binding. Assembling and dissambling the active center during each catalytic cycle provides an effective means to prevent ATP hydrolysis. Some bacteria have evolved a zinc-coordinating structure that stabilizes the LID domain.</text>
</comment>